<reference evidence="4" key="2">
    <citation type="submission" date="2024-01" db="EMBL/GenBank/DDBJ databases">
        <title>Comparative genomics of Cryptococcus and Kwoniella reveals pathogenesis evolution and contrasting modes of karyotype evolution via chromosome fusion or intercentromeric recombination.</title>
        <authorList>
            <person name="Coelho M.A."/>
            <person name="David-Palma M."/>
            <person name="Shea T."/>
            <person name="Bowers K."/>
            <person name="McGinley-Smith S."/>
            <person name="Mohammad A.W."/>
            <person name="Gnirke A."/>
            <person name="Yurkov A.M."/>
            <person name="Nowrousian M."/>
            <person name="Sun S."/>
            <person name="Cuomo C.A."/>
            <person name="Heitman J."/>
        </authorList>
    </citation>
    <scope>NUCLEOTIDE SEQUENCE</scope>
    <source>
        <strain evidence="4">CBS 12478</strain>
    </source>
</reference>
<comment type="function">
    <text evidence="3">Required for mitochondrial cytochrome c oxidase (COX) assembly and respiration.</text>
</comment>
<keyword evidence="3" id="KW-0999">Mitochondrion inner membrane</keyword>
<organism evidence="4 5">
    <name type="scientific">Kwoniella shandongensis</name>
    <dbReference type="NCBI Taxonomy" id="1734106"/>
    <lineage>
        <taxon>Eukaryota</taxon>
        <taxon>Fungi</taxon>
        <taxon>Dikarya</taxon>
        <taxon>Basidiomycota</taxon>
        <taxon>Agaricomycotina</taxon>
        <taxon>Tremellomycetes</taxon>
        <taxon>Tremellales</taxon>
        <taxon>Cryptococcaceae</taxon>
        <taxon>Kwoniella</taxon>
    </lineage>
</organism>
<evidence type="ECO:0000313" key="5">
    <source>
        <dbReference type="Proteomes" id="UP000322225"/>
    </source>
</evidence>
<dbReference type="KEGG" id="ksn:43589871"/>
<name>A0A5M6C1E9_9TREE</name>
<evidence type="ECO:0000256" key="3">
    <source>
        <dbReference type="RuleBase" id="RU364104"/>
    </source>
</evidence>
<dbReference type="Proteomes" id="UP000322225">
    <property type="component" value="Chromosome 6"/>
</dbReference>
<keyword evidence="5" id="KW-1185">Reference proteome</keyword>
<keyword evidence="3" id="KW-0472">Membrane</keyword>
<dbReference type="RefSeq" id="XP_031859967.1">
    <property type="nucleotide sequence ID" value="XM_032005720.1"/>
</dbReference>
<dbReference type="InterPro" id="IPR013892">
    <property type="entry name" value="Cyt_c_biogenesis_Cmc1-like"/>
</dbReference>
<evidence type="ECO:0000256" key="2">
    <source>
        <dbReference type="ARBA" id="ARBA00023157"/>
    </source>
</evidence>
<protein>
    <recommendedName>
        <fullName evidence="3">COX assembly mitochondrial protein</fullName>
    </recommendedName>
</protein>
<dbReference type="OrthoDB" id="532630at2759"/>
<gene>
    <name evidence="4" type="ORF">CI109_103524</name>
</gene>
<comment type="similarity">
    <text evidence="1 3">Belongs to the CMC family.</text>
</comment>
<proteinExistence type="inferred from homology"/>
<accession>A0A5M6C1E9</accession>
<dbReference type="GO" id="GO:0005743">
    <property type="term" value="C:mitochondrial inner membrane"/>
    <property type="evidence" value="ECO:0007669"/>
    <property type="project" value="UniProtKB-SubCell"/>
</dbReference>
<dbReference type="AlphaFoldDB" id="A0A5M6C1E9"/>
<evidence type="ECO:0000256" key="1">
    <source>
        <dbReference type="ARBA" id="ARBA00007347"/>
    </source>
</evidence>
<keyword evidence="3" id="KW-0496">Mitochondrion</keyword>
<keyword evidence="3" id="KW-0143">Chaperone</keyword>
<keyword evidence="2" id="KW-1015">Disulfide bond</keyword>
<dbReference type="EMBL" id="CP144056">
    <property type="protein sequence ID" value="WWD19066.1"/>
    <property type="molecule type" value="Genomic_DNA"/>
</dbReference>
<dbReference type="GeneID" id="43589871"/>
<evidence type="ECO:0000313" key="4">
    <source>
        <dbReference type="EMBL" id="WWD19066.1"/>
    </source>
</evidence>
<sequence length="86" mass="9655">MHAPLGNPERQLACSELISALEQCHAKGMMYKLAGGCNDQKTALTLCLRKERLDRTERNREDAKARTAKKKEVWAALDREKAEEGA</sequence>
<comment type="subcellular location">
    <subcellularLocation>
        <location evidence="3">Mitochondrion inner membrane</location>
    </subcellularLocation>
</comment>
<reference evidence="4" key="1">
    <citation type="submission" date="2017-08" db="EMBL/GenBank/DDBJ databases">
        <authorList>
            <person name="Cuomo C."/>
            <person name="Billmyre B."/>
            <person name="Heitman J."/>
        </authorList>
    </citation>
    <scope>NUCLEOTIDE SEQUENCE</scope>
    <source>
        <strain evidence="4">CBS 12478</strain>
    </source>
</reference>
<dbReference type="Pfam" id="PF08583">
    <property type="entry name" value="Cmc1"/>
    <property type="match status" value="1"/>
</dbReference>